<dbReference type="SUPFAM" id="SSF57501">
    <property type="entry name" value="Cystine-knot cytokines"/>
    <property type="match status" value="1"/>
</dbReference>
<name>A0A9N9MMY0_9CUCU</name>
<accession>A0A9N9MMY0</accession>
<keyword evidence="1 4" id="KW-0732">Signal</keyword>
<evidence type="ECO:0000256" key="2">
    <source>
        <dbReference type="ARBA" id="ARBA00023157"/>
    </source>
</evidence>
<dbReference type="GO" id="GO:0008083">
    <property type="term" value="F:growth factor activity"/>
    <property type="evidence" value="ECO:0007669"/>
    <property type="project" value="TreeGrafter"/>
</dbReference>
<feature type="chain" id="PRO_5040374426" description="Spaetzle domain-containing protein" evidence="4">
    <location>
        <begin position="24"/>
        <end position="266"/>
    </location>
</feature>
<dbReference type="Proteomes" id="UP001152799">
    <property type="component" value="Chromosome 4"/>
</dbReference>
<evidence type="ECO:0000313" key="7">
    <source>
        <dbReference type="Proteomes" id="UP001152799"/>
    </source>
</evidence>
<keyword evidence="7" id="KW-1185">Reference proteome</keyword>
<gene>
    <name evidence="6" type="ORF">CEUTPL_LOCUS8519</name>
</gene>
<dbReference type="Pfam" id="PF16077">
    <property type="entry name" value="Spaetzle"/>
    <property type="match status" value="1"/>
</dbReference>
<dbReference type="AlphaFoldDB" id="A0A9N9MMY0"/>
<keyword evidence="3" id="KW-0325">Glycoprotein</keyword>
<evidence type="ECO:0000256" key="3">
    <source>
        <dbReference type="ARBA" id="ARBA00023180"/>
    </source>
</evidence>
<organism evidence="6 7">
    <name type="scientific">Ceutorhynchus assimilis</name>
    <name type="common">cabbage seed weevil</name>
    <dbReference type="NCBI Taxonomy" id="467358"/>
    <lineage>
        <taxon>Eukaryota</taxon>
        <taxon>Metazoa</taxon>
        <taxon>Ecdysozoa</taxon>
        <taxon>Arthropoda</taxon>
        <taxon>Hexapoda</taxon>
        <taxon>Insecta</taxon>
        <taxon>Pterygota</taxon>
        <taxon>Neoptera</taxon>
        <taxon>Endopterygota</taxon>
        <taxon>Coleoptera</taxon>
        <taxon>Polyphaga</taxon>
        <taxon>Cucujiformia</taxon>
        <taxon>Curculionidae</taxon>
        <taxon>Ceutorhynchinae</taxon>
        <taxon>Ceutorhynchus</taxon>
    </lineage>
</organism>
<evidence type="ECO:0000256" key="4">
    <source>
        <dbReference type="SAM" id="SignalP"/>
    </source>
</evidence>
<feature type="signal peptide" evidence="4">
    <location>
        <begin position="1"/>
        <end position="23"/>
    </location>
</feature>
<dbReference type="EMBL" id="OU892280">
    <property type="protein sequence ID" value="CAG9767967.1"/>
    <property type="molecule type" value="Genomic_DNA"/>
</dbReference>
<proteinExistence type="predicted"/>
<dbReference type="Gene3D" id="2.10.90.10">
    <property type="entry name" value="Cystine-knot cytokines"/>
    <property type="match status" value="1"/>
</dbReference>
<reference evidence="6" key="1">
    <citation type="submission" date="2022-01" db="EMBL/GenBank/DDBJ databases">
        <authorList>
            <person name="King R."/>
        </authorList>
    </citation>
    <scope>NUCLEOTIDE SEQUENCE</scope>
</reference>
<dbReference type="PANTHER" id="PTHR23199">
    <property type="entry name" value="NEUROTROPHIN 1-RELATED"/>
    <property type="match status" value="1"/>
</dbReference>
<dbReference type="OrthoDB" id="6359065at2759"/>
<evidence type="ECO:0000313" key="6">
    <source>
        <dbReference type="EMBL" id="CAG9767967.1"/>
    </source>
</evidence>
<feature type="domain" description="Spaetzle" evidence="5">
    <location>
        <begin position="140"/>
        <end position="239"/>
    </location>
</feature>
<dbReference type="GO" id="GO:0045087">
    <property type="term" value="P:innate immune response"/>
    <property type="evidence" value="ECO:0007669"/>
    <property type="project" value="TreeGrafter"/>
</dbReference>
<sequence>MITRWTALDVWIFFILLIASTSGRPQKQPRHIGPPTNNECEEYINRTQPRILTHPPKGDFYGREQEIIFPDTIADRIDVPSRINVPKCSGALPYCEESETYPYSHIKRILQQNHMLKSVFGQDESPPSITNRLGDEDEKFVCHSIKQTIFPRVGENKNNKLKFIINQGENDEDGFVQGIQVEICKNPDGDCDIPGGSALGDEYIMTCKQKYVYRRLLTLDQKGEAIPDSFKMPSACCCAYKQNFDFLTRFGKGMTPAPKKSNNVKH</sequence>
<protein>
    <recommendedName>
        <fullName evidence="5">Spaetzle domain-containing protein</fullName>
    </recommendedName>
</protein>
<dbReference type="GO" id="GO:0005121">
    <property type="term" value="F:Toll binding"/>
    <property type="evidence" value="ECO:0007669"/>
    <property type="project" value="TreeGrafter"/>
</dbReference>
<dbReference type="FunFam" id="2.10.90.10:FF:000056">
    <property type="entry name" value="Protein spaetzle"/>
    <property type="match status" value="1"/>
</dbReference>
<dbReference type="PANTHER" id="PTHR23199:SF12">
    <property type="entry name" value="NEUROTROPHIN 1-RELATED"/>
    <property type="match status" value="1"/>
</dbReference>
<keyword evidence="2" id="KW-1015">Disulfide bond</keyword>
<dbReference type="InterPro" id="IPR032104">
    <property type="entry name" value="Spaetzle"/>
</dbReference>
<dbReference type="InterPro" id="IPR052444">
    <property type="entry name" value="Spz/Toll_ligand-like"/>
</dbReference>
<evidence type="ECO:0000256" key="1">
    <source>
        <dbReference type="ARBA" id="ARBA00022729"/>
    </source>
</evidence>
<dbReference type="GO" id="GO:0021556">
    <property type="term" value="P:central nervous system formation"/>
    <property type="evidence" value="ECO:0007669"/>
    <property type="project" value="TreeGrafter"/>
</dbReference>
<evidence type="ECO:0000259" key="5">
    <source>
        <dbReference type="Pfam" id="PF16077"/>
    </source>
</evidence>
<dbReference type="GO" id="GO:0005615">
    <property type="term" value="C:extracellular space"/>
    <property type="evidence" value="ECO:0007669"/>
    <property type="project" value="UniProtKB-ARBA"/>
</dbReference>
<dbReference type="InterPro" id="IPR029034">
    <property type="entry name" value="Cystine-knot_cytokine"/>
</dbReference>